<dbReference type="SMART" id="SM00324">
    <property type="entry name" value="RhoGAP"/>
    <property type="match status" value="1"/>
</dbReference>
<dbReference type="InterPro" id="IPR001849">
    <property type="entry name" value="PH_domain"/>
</dbReference>
<keyword evidence="10" id="KW-1185">Reference proteome</keyword>
<feature type="compositionally biased region" description="Polar residues" evidence="4">
    <location>
        <begin position="320"/>
        <end position="329"/>
    </location>
</feature>
<evidence type="ECO:0000256" key="2">
    <source>
        <dbReference type="ARBA" id="ARBA00022468"/>
    </source>
</evidence>
<dbReference type="PROSITE" id="PS50238">
    <property type="entry name" value="RHOGAP"/>
    <property type="match status" value="1"/>
</dbReference>
<dbReference type="Proteomes" id="UP001059041">
    <property type="component" value="Linkage Group LG18"/>
</dbReference>
<feature type="region of interest" description="Disordered" evidence="4">
    <location>
        <begin position="251"/>
        <end position="273"/>
    </location>
</feature>
<feature type="domain" description="WW" evidence="7">
    <location>
        <begin position="338"/>
        <end position="372"/>
    </location>
</feature>
<dbReference type="CDD" id="cd00201">
    <property type="entry name" value="WW"/>
    <property type="match status" value="2"/>
</dbReference>
<dbReference type="SUPFAM" id="SSF50044">
    <property type="entry name" value="SH3-domain"/>
    <property type="match status" value="1"/>
</dbReference>
<dbReference type="PANTHER" id="PTHR23176">
    <property type="entry name" value="RHO/RAC/CDC GTPASE-ACTIVATING PROTEIN"/>
    <property type="match status" value="1"/>
</dbReference>
<accession>A0A9W7TIJ6</accession>
<feature type="region of interest" description="Disordered" evidence="4">
    <location>
        <begin position="65"/>
        <end position="89"/>
    </location>
</feature>
<evidence type="ECO:0000256" key="1">
    <source>
        <dbReference type="ARBA" id="ARBA00022443"/>
    </source>
</evidence>
<dbReference type="InterPro" id="IPR050729">
    <property type="entry name" value="Rho-GAP"/>
</dbReference>
<dbReference type="GO" id="GO:0005096">
    <property type="term" value="F:GTPase activator activity"/>
    <property type="evidence" value="ECO:0007669"/>
    <property type="project" value="UniProtKB-KW"/>
</dbReference>
<dbReference type="PANTHER" id="PTHR23176:SF104">
    <property type="entry name" value="RHO GTPASE-ACTIVATING PROTEIN 27"/>
    <property type="match status" value="1"/>
</dbReference>
<dbReference type="SUPFAM" id="SSF51045">
    <property type="entry name" value="WW domain"/>
    <property type="match status" value="2"/>
</dbReference>
<dbReference type="PROSITE" id="PS50020">
    <property type="entry name" value="WW_DOMAIN_2"/>
    <property type="match status" value="3"/>
</dbReference>
<name>A0A9W7TIJ6_TRIRA</name>
<dbReference type="Gene3D" id="2.20.70.10">
    <property type="match status" value="2"/>
</dbReference>
<feature type="region of interest" description="Disordered" evidence="4">
    <location>
        <begin position="318"/>
        <end position="338"/>
    </location>
</feature>
<dbReference type="InterPro" id="IPR036028">
    <property type="entry name" value="SH3-like_dom_sf"/>
</dbReference>
<dbReference type="Gene3D" id="1.10.555.10">
    <property type="entry name" value="Rho GTPase activation protein"/>
    <property type="match status" value="1"/>
</dbReference>
<dbReference type="CDD" id="cd13233">
    <property type="entry name" value="PH_ARHGAP9-like"/>
    <property type="match status" value="1"/>
</dbReference>
<feature type="domain" description="PH" evidence="6">
    <location>
        <begin position="544"/>
        <end position="658"/>
    </location>
</feature>
<dbReference type="InterPro" id="IPR000198">
    <property type="entry name" value="RhoGAP_dom"/>
</dbReference>
<feature type="compositionally biased region" description="Basic and acidic residues" evidence="4">
    <location>
        <begin position="674"/>
        <end position="691"/>
    </location>
</feature>
<feature type="domain" description="WW" evidence="7">
    <location>
        <begin position="455"/>
        <end position="482"/>
    </location>
</feature>
<sequence length="931" mass="104904">MSLSQQVLVNFEYRYTARDGSTVSIKPNEHYILVAKTNENWWNVRRDETAKPFFIPAMYVTELPAESSPTPLDPPEEFSGCESPDGTAQVTLRDKASIKRDAQKDGHRISTYIIPNEFFQPKVSETVSGSLETEDLHPELHIYDTVEGIAHENNHSPPANGETSETIFLAHVDTVTDLQRLTDKDSSVFDNIDTMTKSESPHAENNPAEIVKLSSTATTPTSNPPDQSTVEDDNALTAVYVNLPRLRCSSIDTSAPPASPLQDLPDPPDTLLLDSSGWEVHTDDRSGQEYYYQPSTGQSTWEYPLSFSMDSSVRAERTPSPYSFPQSPGCSPMGSSPRRWSSDWEKVLDENTGRHYFFNAVSGQSSWDPPEHFGSSGDMSFLKDCPPPLPEEDYPASPEAEEGTRPLSAEYSLINVRKVSIPRVNLDRSSPPGWTLNIDPDGVWLFTSDYTQEQWIKSIDDLGRTYYYLRDGTKSQWNLPEQAVSPGPYAIGNGASSDLDGTGLMQNWRHSLGYQEEKLYSSCGQNVSNSESSGSPEMSQNVSNLEKAGILNKTKVSENGKKVRKNWAHSWTVLHGGVLTFHKDPKSTPTGASSKTNQIVPEFKVDLKGATIIWATKDKSSKKNVLELKSRSGAEFLIQYDTESIINDWHKVIVDTIRQLDSDQQHSEDEEEISEKSSSLDRDERFSERRAPGNANRQSLSSSTSESDQKKVRTKLMKFLLKRPTLQSVNDRGYIRENVFGCHLHNLCQQEKSTVPSFVEKCIRMVEKRGLGIDGLYRVSGNLAVIQKLRFKADHEDLDLEESNWDTHVITGALKLFFRELQEPLFPYNLFNEFISGIKIADYYSKLSHMKNLVRCLPPANHDTMEVLFSHLRKVIQHGDENRMTVQNVAIVFGPTLLKPEVETANITMYMVFQNQIVEFLLNEFESIFHM</sequence>
<evidence type="ECO:0000259" key="5">
    <source>
        <dbReference type="PROSITE" id="PS50002"/>
    </source>
</evidence>
<reference evidence="9" key="1">
    <citation type="submission" date="2021-02" db="EMBL/GenBank/DDBJ databases">
        <title>Comparative genomics reveals that relaxation of natural selection precedes convergent phenotypic evolution of cavefish.</title>
        <authorList>
            <person name="Peng Z."/>
        </authorList>
    </citation>
    <scope>NUCLEOTIDE SEQUENCE</scope>
    <source>
        <tissue evidence="9">Muscle</tissue>
    </source>
</reference>
<dbReference type="InterPro" id="IPR001452">
    <property type="entry name" value="SH3_domain"/>
</dbReference>
<keyword evidence="1 3" id="KW-0728">SH3 domain</keyword>
<proteinExistence type="predicted"/>
<dbReference type="SMART" id="SM00233">
    <property type="entry name" value="PH"/>
    <property type="match status" value="1"/>
</dbReference>
<evidence type="ECO:0000256" key="4">
    <source>
        <dbReference type="SAM" id="MobiDB-lite"/>
    </source>
</evidence>
<dbReference type="PROSITE" id="PS50003">
    <property type="entry name" value="PH_DOMAIN"/>
    <property type="match status" value="1"/>
</dbReference>
<evidence type="ECO:0000259" key="8">
    <source>
        <dbReference type="PROSITE" id="PS50238"/>
    </source>
</evidence>
<dbReference type="EMBL" id="JAFHDT010000018">
    <property type="protein sequence ID" value="KAI7796717.1"/>
    <property type="molecule type" value="Genomic_DNA"/>
</dbReference>
<feature type="domain" description="SH3" evidence="5">
    <location>
        <begin position="2"/>
        <end position="65"/>
    </location>
</feature>
<evidence type="ECO:0000259" key="6">
    <source>
        <dbReference type="PROSITE" id="PS50003"/>
    </source>
</evidence>
<dbReference type="Gene3D" id="2.30.29.30">
    <property type="entry name" value="Pleckstrin-homology domain (PH domain)/Phosphotyrosine-binding domain (PTB)"/>
    <property type="match status" value="1"/>
</dbReference>
<comment type="caution">
    <text evidence="9">The sequence shown here is derived from an EMBL/GenBank/DDBJ whole genome shotgun (WGS) entry which is preliminary data.</text>
</comment>
<evidence type="ECO:0000313" key="9">
    <source>
        <dbReference type="EMBL" id="KAI7796717.1"/>
    </source>
</evidence>
<protein>
    <submittedName>
        <fullName evidence="9">Rho GTPase-activating protein 27</fullName>
    </submittedName>
</protein>
<dbReference type="AlphaFoldDB" id="A0A9W7TIJ6"/>
<keyword evidence="2" id="KW-0343">GTPase activation</keyword>
<dbReference type="Pfam" id="PF00620">
    <property type="entry name" value="RhoGAP"/>
    <property type="match status" value="1"/>
</dbReference>
<evidence type="ECO:0000313" key="10">
    <source>
        <dbReference type="Proteomes" id="UP001059041"/>
    </source>
</evidence>
<dbReference type="InterPro" id="IPR008936">
    <property type="entry name" value="Rho_GTPase_activation_prot"/>
</dbReference>
<dbReference type="Pfam" id="PF00397">
    <property type="entry name" value="WW"/>
    <property type="match status" value="2"/>
</dbReference>
<dbReference type="InterPro" id="IPR036020">
    <property type="entry name" value="WW_dom_sf"/>
</dbReference>
<evidence type="ECO:0000259" key="7">
    <source>
        <dbReference type="PROSITE" id="PS50020"/>
    </source>
</evidence>
<evidence type="ECO:0000256" key="3">
    <source>
        <dbReference type="PROSITE-ProRule" id="PRU00192"/>
    </source>
</evidence>
<dbReference type="PROSITE" id="PS01159">
    <property type="entry name" value="WW_DOMAIN_1"/>
    <property type="match status" value="3"/>
</dbReference>
<dbReference type="CDD" id="cd04403">
    <property type="entry name" value="RhoGAP_ARHGAP27_15_12_9"/>
    <property type="match status" value="1"/>
</dbReference>
<feature type="compositionally biased region" description="Low complexity" evidence="4">
    <location>
        <begin position="254"/>
        <end position="273"/>
    </location>
</feature>
<feature type="domain" description="WW" evidence="7">
    <location>
        <begin position="276"/>
        <end position="306"/>
    </location>
</feature>
<dbReference type="Pfam" id="PF00169">
    <property type="entry name" value="PH"/>
    <property type="match status" value="1"/>
</dbReference>
<dbReference type="Gene3D" id="2.30.30.40">
    <property type="entry name" value="SH3 Domains"/>
    <property type="match status" value="1"/>
</dbReference>
<feature type="region of interest" description="Disordered" evidence="4">
    <location>
        <begin position="661"/>
        <end position="710"/>
    </location>
</feature>
<dbReference type="InterPro" id="IPR001202">
    <property type="entry name" value="WW_dom"/>
</dbReference>
<dbReference type="InterPro" id="IPR011993">
    <property type="entry name" value="PH-like_dom_sf"/>
</dbReference>
<dbReference type="SMART" id="SM00456">
    <property type="entry name" value="WW"/>
    <property type="match status" value="3"/>
</dbReference>
<dbReference type="GO" id="GO:0007165">
    <property type="term" value="P:signal transduction"/>
    <property type="evidence" value="ECO:0007669"/>
    <property type="project" value="InterPro"/>
</dbReference>
<gene>
    <name evidence="9" type="ORF">IRJ41_004818</name>
</gene>
<dbReference type="SUPFAM" id="SSF50729">
    <property type="entry name" value="PH domain-like"/>
    <property type="match status" value="1"/>
</dbReference>
<dbReference type="SUPFAM" id="SSF48350">
    <property type="entry name" value="GTPase activation domain, GAP"/>
    <property type="match status" value="1"/>
</dbReference>
<dbReference type="PROSITE" id="PS50002">
    <property type="entry name" value="SH3"/>
    <property type="match status" value="1"/>
</dbReference>
<dbReference type="FunFam" id="1.10.555.10:FF:000071">
    <property type="entry name" value="Rho GTPase activating protein 27"/>
    <property type="match status" value="1"/>
</dbReference>
<organism evidence="9 10">
    <name type="scientific">Triplophysa rosa</name>
    <name type="common">Cave loach</name>
    <dbReference type="NCBI Taxonomy" id="992332"/>
    <lineage>
        <taxon>Eukaryota</taxon>
        <taxon>Metazoa</taxon>
        <taxon>Chordata</taxon>
        <taxon>Craniata</taxon>
        <taxon>Vertebrata</taxon>
        <taxon>Euteleostomi</taxon>
        <taxon>Actinopterygii</taxon>
        <taxon>Neopterygii</taxon>
        <taxon>Teleostei</taxon>
        <taxon>Ostariophysi</taxon>
        <taxon>Cypriniformes</taxon>
        <taxon>Nemacheilidae</taxon>
        <taxon>Triplophysa</taxon>
    </lineage>
</organism>
<feature type="domain" description="Rho-GAP" evidence="8">
    <location>
        <begin position="742"/>
        <end position="929"/>
    </location>
</feature>
<feature type="region of interest" description="Disordered" evidence="4">
    <location>
        <begin position="387"/>
        <end position="406"/>
    </location>
</feature>
<dbReference type="GO" id="GO:0005737">
    <property type="term" value="C:cytoplasm"/>
    <property type="evidence" value="ECO:0007669"/>
    <property type="project" value="TreeGrafter"/>
</dbReference>
<dbReference type="Pfam" id="PF00018">
    <property type="entry name" value="SH3_1"/>
    <property type="match status" value="1"/>
</dbReference>